<dbReference type="SMART" id="SM00589">
    <property type="entry name" value="PRY"/>
    <property type="match status" value="1"/>
</dbReference>
<evidence type="ECO:0000259" key="5">
    <source>
        <dbReference type="PROSITE" id="PS50188"/>
    </source>
</evidence>
<evidence type="ECO:0000256" key="2">
    <source>
        <dbReference type="ARBA" id="ARBA00022833"/>
    </source>
</evidence>
<reference evidence="6" key="2">
    <citation type="submission" date="2025-09" db="UniProtKB">
        <authorList>
            <consortium name="Ensembl"/>
        </authorList>
    </citation>
    <scope>IDENTIFICATION</scope>
</reference>
<dbReference type="InterPro" id="IPR003877">
    <property type="entry name" value="SPRY_dom"/>
</dbReference>
<proteinExistence type="predicted"/>
<accession>A0A3B3ZNP1</accession>
<dbReference type="AlphaFoldDB" id="A0A3B3ZNP1"/>
<dbReference type="Gene3D" id="2.60.120.920">
    <property type="match status" value="1"/>
</dbReference>
<keyword evidence="1 3" id="KW-0479">Metal-binding</keyword>
<dbReference type="InterPro" id="IPR013320">
    <property type="entry name" value="ConA-like_dom_sf"/>
</dbReference>
<keyword evidence="7" id="KW-1185">Reference proteome</keyword>
<feature type="domain" description="B box-type" evidence="4">
    <location>
        <begin position="18"/>
        <end position="59"/>
    </location>
</feature>
<dbReference type="InterPro" id="IPR043136">
    <property type="entry name" value="B30.2/SPRY_sf"/>
</dbReference>
<dbReference type="PROSITE" id="PS50188">
    <property type="entry name" value="B302_SPRY"/>
    <property type="match status" value="1"/>
</dbReference>
<dbReference type="SUPFAM" id="SSF49899">
    <property type="entry name" value="Concanavalin A-like lectins/glucanases"/>
    <property type="match status" value="1"/>
</dbReference>
<protein>
    <submittedName>
        <fullName evidence="6">Uncharacterized protein</fullName>
    </submittedName>
</protein>
<keyword evidence="2" id="KW-0862">Zinc</keyword>
<feature type="domain" description="B30.2/SPRY" evidence="5">
    <location>
        <begin position="184"/>
        <end position="375"/>
    </location>
</feature>
<dbReference type="GO" id="GO:0008270">
    <property type="term" value="F:zinc ion binding"/>
    <property type="evidence" value="ECO:0007669"/>
    <property type="project" value="UniProtKB-KW"/>
</dbReference>
<keyword evidence="1 3" id="KW-0863">Zinc-finger</keyword>
<name>A0A3B3ZNP1_9GOBI</name>
<organism evidence="6 7">
    <name type="scientific">Periophthalmus magnuspinnatus</name>
    <dbReference type="NCBI Taxonomy" id="409849"/>
    <lineage>
        <taxon>Eukaryota</taxon>
        <taxon>Metazoa</taxon>
        <taxon>Chordata</taxon>
        <taxon>Craniata</taxon>
        <taxon>Vertebrata</taxon>
        <taxon>Euteleostomi</taxon>
        <taxon>Actinopterygii</taxon>
        <taxon>Neopterygii</taxon>
        <taxon>Teleostei</taxon>
        <taxon>Neoteleostei</taxon>
        <taxon>Acanthomorphata</taxon>
        <taxon>Gobiaria</taxon>
        <taxon>Gobiiformes</taxon>
        <taxon>Gobioidei</taxon>
        <taxon>Gobiidae</taxon>
        <taxon>Oxudercinae</taxon>
        <taxon>Periophthalmus</taxon>
    </lineage>
</organism>
<reference evidence="6" key="1">
    <citation type="submission" date="2025-08" db="UniProtKB">
        <authorList>
            <consortium name="Ensembl"/>
        </authorList>
    </citation>
    <scope>IDENTIFICATION</scope>
</reference>
<sequence>MAPALSPLLRPAVMGDSSAVRLCALHLQKLLFFCEDHEQPACQVCKNMRAHKNHRFTSMHIALKDQFTTAAAHVRAQAQHTEMQIQAQFRRLHQFLQDEEAARLQAVREEESKKTQNIADKIAAITDNITTLTDTIRATEELLKASDSLFPLEYKETVDKASRCVLMNVPNLGAKALLDQAKHVGNMAFHVWNNMKKVVQFSPVILDPNTAHPDLMMSEDLCSVGQTRKLHLPQNPERFFYYTRVQGWEGWSQGGHSWIVQVPDDSYWVIGVVRESVLGKGLIVSGFWEIVVMNGKYKACAGYGTCKELNIKKKVEKVRVKLNFDTGRLSFYYAGTRKLIHRFTYAFQEKLFPYVETHNNVKLKILPVTKIDLNIEKQ</sequence>
<dbReference type="PRINTS" id="PR01407">
    <property type="entry name" value="BUTYPHLNCDUF"/>
</dbReference>
<evidence type="ECO:0000256" key="1">
    <source>
        <dbReference type="ARBA" id="ARBA00022771"/>
    </source>
</evidence>
<dbReference type="PROSITE" id="PS50119">
    <property type="entry name" value="ZF_BBOX"/>
    <property type="match status" value="1"/>
</dbReference>
<dbReference type="InterPro" id="IPR000315">
    <property type="entry name" value="Znf_B-box"/>
</dbReference>
<dbReference type="InterPro" id="IPR006574">
    <property type="entry name" value="PRY"/>
</dbReference>
<evidence type="ECO:0000313" key="6">
    <source>
        <dbReference type="Ensembl" id="ENSPMGP00000006165.1"/>
    </source>
</evidence>
<dbReference type="Pfam" id="PF00622">
    <property type="entry name" value="SPRY"/>
    <property type="match status" value="1"/>
</dbReference>
<dbReference type="SUPFAM" id="SSF57845">
    <property type="entry name" value="B-box zinc-binding domain"/>
    <property type="match status" value="1"/>
</dbReference>
<dbReference type="Pfam" id="PF13765">
    <property type="entry name" value="PRY"/>
    <property type="match status" value="1"/>
</dbReference>
<evidence type="ECO:0000313" key="7">
    <source>
        <dbReference type="Proteomes" id="UP000261520"/>
    </source>
</evidence>
<dbReference type="Pfam" id="PF00643">
    <property type="entry name" value="zf-B_box"/>
    <property type="match status" value="1"/>
</dbReference>
<dbReference type="Proteomes" id="UP000261520">
    <property type="component" value="Unplaced"/>
</dbReference>
<dbReference type="Ensembl" id="ENSPMGT00000006550.1">
    <property type="protein sequence ID" value="ENSPMGP00000006165.1"/>
    <property type="gene ID" value="ENSPMGG00000005193.1"/>
</dbReference>
<dbReference type="InterPro" id="IPR050143">
    <property type="entry name" value="TRIM/RBCC"/>
</dbReference>
<evidence type="ECO:0000259" key="4">
    <source>
        <dbReference type="PROSITE" id="PS50119"/>
    </source>
</evidence>
<dbReference type="PANTHER" id="PTHR24103">
    <property type="entry name" value="E3 UBIQUITIN-PROTEIN LIGASE TRIM"/>
    <property type="match status" value="1"/>
</dbReference>
<dbReference type="InterPro" id="IPR001870">
    <property type="entry name" value="B30.2/SPRY"/>
</dbReference>
<dbReference type="Gene3D" id="3.30.160.60">
    <property type="entry name" value="Classic Zinc Finger"/>
    <property type="match status" value="1"/>
</dbReference>
<dbReference type="SMART" id="SM00336">
    <property type="entry name" value="BBOX"/>
    <property type="match status" value="1"/>
</dbReference>
<evidence type="ECO:0000256" key="3">
    <source>
        <dbReference type="PROSITE-ProRule" id="PRU00024"/>
    </source>
</evidence>
<dbReference type="InterPro" id="IPR003879">
    <property type="entry name" value="Butyrophylin_SPRY"/>
</dbReference>
<dbReference type="STRING" id="409849.ENSPMGP00000006165"/>